<sequence>MQAGKRSDRITFQRQSVSDDGYGNVMSNWSNLLTCWADMLERLGGEKIQSGALEAPRLATIRVLRAPETLAVTEADRIVARGQTWNIRSIAAVGRANEELEMLCETQVAT</sequence>
<protein>
    <recommendedName>
        <fullName evidence="3">Phage head-tail adaptor, putative, SPP1 family</fullName>
    </recommendedName>
</protein>
<dbReference type="InterPro" id="IPR008767">
    <property type="entry name" value="Phage_SPP1_head-tail_adaptor"/>
</dbReference>
<reference evidence="2" key="1">
    <citation type="journal article" date="2019" name="Int. J. Syst. Evol. Microbiol.">
        <title>The Global Catalogue of Microorganisms (GCM) 10K type strain sequencing project: providing services to taxonomists for standard genome sequencing and annotation.</title>
        <authorList>
            <consortium name="The Broad Institute Genomics Platform"/>
            <consortium name="The Broad Institute Genome Sequencing Center for Infectious Disease"/>
            <person name="Wu L."/>
            <person name="Ma J."/>
        </authorList>
    </citation>
    <scope>NUCLEOTIDE SEQUENCE [LARGE SCALE GENOMIC DNA]</scope>
    <source>
        <strain evidence="2">KCTC 23298</strain>
    </source>
</reference>
<dbReference type="NCBIfam" id="TIGR01563">
    <property type="entry name" value="gp16_SPP1"/>
    <property type="match status" value="1"/>
</dbReference>
<dbReference type="Pfam" id="PF05521">
    <property type="entry name" value="Phage_HCP"/>
    <property type="match status" value="1"/>
</dbReference>
<keyword evidence="2" id="KW-1185">Reference proteome</keyword>
<dbReference type="Proteomes" id="UP000658305">
    <property type="component" value="Unassembled WGS sequence"/>
</dbReference>
<dbReference type="Gene3D" id="2.40.10.270">
    <property type="entry name" value="Bacteriophage SPP1 head-tail adaptor protein"/>
    <property type="match status" value="1"/>
</dbReference>
<dbReference type="RefSeq" id="WP_189380192.1">
    <property type="nucleotide sequence ID" value="NZ_BMYI01000001.1"/>
</dbReference>
<evidence type="ECO:0000313" key="2">
    <source>
        <dbReference type="Proteomes" id="UP000658305"/>
    </source>
</evidence>
<evidence type="ECO:0008006" key="3">
    <source>
        <dbReference type="Google" id="ProtNLM"/>
    </source>
</evidence>
<proteinExistence type="predicted"/>
<comment type="caution">
    <text evidence="1">The sequence shown here is derived from an EMBL/GenBank/DDBJ whole genome shotgun (WGS) entry which is preliminary data.</text>
</comment>
<name>A0ABQ3F801_9RHOB</name>
<dbReference type="InterPro" id="IPR038666">
    <property type="entry name" value="SSP1_head-tail_sf"/>
</dbReference>
<accession>A0ABQ3F801</accession>
<organism evidence="1 2">
    <name type="scientific">Gemmobacter nanjingensis</name>
    <dbReference type="NCBI Taxonomy" id="488454"/>
    <lineage>
        <taxon>Bacteria</taxon>
        <taxon>Pseudomonadati</taxon>
        <taxon>Pseudomonadota</taxon>
        <taxon>Alphaproteobacteria</taxon>
        <taxon>Rhodobacterales</taxon>
        <taxon>Paracoccaceae</taxon>
        <taxon>Gemmobacter</taxon>
    </lineage>
</organism>
<dbReference type="EMBL" id="BMYI01000001">
    <property type="protein sequence ID" value="GHC12537.1"/>
    <property type="molecule type" value="Genomic_DNA"/>
</dbReference>
<evidence type="ECO:0000313" key="1">
    <source>
        <dbReference type="EMBL" id="GHC12537.1"/>
    </source>
</evidence>
<gene>
    <name evidence="1" type="ORF">GCM10007291_07250</name>
</gene>